<keyword evidence="5" id="KW-0808">Transferase</keyword>
<dbReference type="GO" id="GO:0005975">
    <property type="term" value="P:carbohydrate metabolic process"/>
    <property type="evidence" value="ECO:0007669"/>
    <property type="project" value="InterPro"/>
</dbReference>
<dbReference type="CDD" id="cd03784">
    <property type="entry name" value="GT1_Gtf-like"/>
    <property type="match status" value="1"/>
</dbReference>
<keyword evidence="2" id="KW-0045">Antibiotic biosynthesis</keyword>
<dbReference type="OrthoDB" id="3253247at2"/>
<dbReference type="InterPro" id="IPR002213">
    <property type="entry name" value="UDP_glucos_trans"/>
</dbReference>
<name>A0A1M5AK24_STRHI</name>
<evidence type="ECO:0000313" key="6">
    <source>
        <dbReference type="Proteomes" id="UP000184501"/>
    </source>
</evidence>
<accession>A0A1M5AK24</accession>
<feature type="domain" description="Glycosyltransferase family 28 N-terminal" evidence="3">
    <location>
        <begin position="4"/>
        <end position="81"/>
    </location>
</feature>
<dbReference type="GO" id="GO:0033072">
    <property type="term" value="P:vancomycin biosynthetic process"/>
    <property type="evidence" value="ECO:0007669"/>
    <property type="project" value="UniProtKB-UniPathway"/>
</dbReference>
<gene>
    <name evidence="5" type="ORF">SAMN05444320_103141</name>
</gene>
<dbReference type="PANTHER" id="PTHR48050:SF13">
    <property type="entry name" value="STEROL 3-BETA-GLUCOSYLTRANSFERASE UGT80A2"/>
    <property type="match status" value="1"/>
</dbReference>
<dbReference type="Pfam" id="PF06722">
    <property type="entry name" value="EryCIII-like_C"/>
    <property type="match status" value="1"/>
</dbReference>
<dbReference type="STRING" id="2017.SAMN05444320_103141"/>
<dbReference type="GO" id="GO:0008194">
    <property type="term" value="F:UDP-glycosyltransferase activity"/>
    <property type="evidence" value="ECO:0007669"/>
    <property type="project" value="InterPro"/>
</dbReference>
<comment type="pathway">
    <text evidence="1">Antibiotic biosynthesis; vancomycin biosynthesis.</text>
</comment>
<evidence type="ECO:0000259" key="4">
    <source>
        <dbReference type="Pfam" id="PF06722"/>
    </source>
</evidence>
<dbReference type="RefSeq" id="WP_073481306.1">
    <property type="nucleotide sequence ID" value="NZ_FQVN01000003.1"/>
</dbReference>
<evidence type="ECO:0000256" key="1">
    <source>
        <dbReference type="ARBA" id="ARBA00004660"/>
    </source>
</evidence>
<dbReference type="AlphaFoldDB" id="A0A1M5AK24"/>
<reference evidence="5 6" key="1">
    <citation type="submission" date="2016-11" db="EMBL/GenBank/DDBJ databases">
        <authorList>
            <person name="Jaros S."/>
            <person name="Januszkiewicz K."/>
            <person name="Wedrychowicz H."/>
        </authorList>
    </citation>
    <scope>NUCLEOTIDE SEQUENCE [LARGE SCALE GENOMIC DNA]</scope>
    <source>
        <strain evidence="5 6">DSM 44523</strain>
    </source>
</reference>
<dbReference type="UniPathway" id="UPA00162"/>
<dbReference type="SUPFAM" id="SSF53756">
    <property type="entry name" value="UDP-Glycosyltransferase/glycogen phosphorylase"/>
    <property type="match status" value="1"/>
</dbReference>
<keyword evidence="6" id="KW-1185">Reference proteome</keyword>
<dbReference type="InterPro" id="IPR050426">
    <property type="entry name" value="Glycosyltransferase_28"/>
</dbReference>
<protein>
    <submittedName>
        <fullName evidence="5">UDP:flavonoid glycosyltransferase YjiC, YdhE family</fullName>
    </submittedName>
</protein>
<dbReference type="PANTHER" id="PTHR48050">
    <property type="entry name" value="STEROL 3-BETA-GLUCOSYLTRANSFERASE"/>
    <property type="match status" value="1"/>
</dbReference>
<sequence>MSRVVILTAGSHGDVAPYVGLGVELRAAGHHVTIAVSERFHELVTGAGLACHSLPDLDVQDKVVSETADAANNTGAKAAFALIRLGVEVFRRQLPEMVEAVRQADVLLCSHPTVLFGRQIAEAARIPCAVLPLQPGEPSRYLGPMVLGGRNLGPALNVAVAKMVARGGYRMFAGVVRDLRARVGLPPLSPSAVRRRYEAIPLRSLHGVSPVVVPRPADWPETTEMVGYWWPPRPAGWEPPAELVDFLAAGPPPVYVGFGSMGANRRAQLETVVREALAQSGLRAIVHRGWAELAVEGDDILPVDHVPHDWLFPRVSAVVHHAGAGTTAAGLRAGVPAVPVPLAHDQPFWANRLVALGVAPCALPTKQLTGERLAGALATAVGDPLFRERAADIARRLEQENGATRVLEVIEKLVAREG</sequence>
<organism evidence="5 6">
    <name type="scientific">Streptoalloteichus hindustanus</name>
    <dbReference type="NCBI Taxonomy" id="2017"/>
    <lineage>
        <taxon>Bacteria</taxon>
        <taxon>Bacillati</taxon>
        <taxon>Actinomycetota</taxon>
        <taxon>Actinomycetes</taxon>
        <taxon>Pseudonocardiales</taxon>
        <taxon>Pseudonocardiaceae</taxon>
        <taxon>Streptoalloteichus</taxon>
    </lineage>
</organism>
<proteinExistence type="predicted"/>
<dbReference type="InterPro" id="IPR004276">
    <property type="entry name" value="GlycoTrans_28_N"/>
</dbReference>
<dbReference type="EMBL" id="FQVN01000003">
    <property type="protein sequence ID" value="SHF30262.1"/>
    <property type="molecule type" value="Genomic_DNA"/>
</dbReference>
<evidence type="ECO:0000259" key="3">
    <source>
        <dbReference type="Pfam" id="PF03033"/>
    </source>
</evidence>
<evidence type="ECO:0000256" key="2">
    <source>
        <dbReference type="ARBA" id="ARBA00023194"/>
    </source>
</evidence>
<dbReference type="Proteomes" id="UP000184501">
    <property type="component" value="Unassembled WGS sequence"/>
</dbReference>
<dbReference type="GO" id="GO:0016758">
    <property type="term" value="F:hexosyltransferase activity"/>
    <property type="evidence" value="ECO:0007669"/>
    <property type="project" value="InterPro"/>
</dbReference>
<evidence type="ECO:0000313" key="5">
    <source>
        <dbReference type="EMBL" id="SHF30262.1"/>
    </source>
</evidence>
<dbReference type="InterPro" id="IPR010610">
    <property type="entry name" value="EryCIII-like_C"/>
</dbReference>
<dbReference type="Pfam" id="PF03033">
    <property type="entry name" value="Glyco_transf_28"/>
    <property type="match status" value="1"/>
</dbReference>
<feature type="domain" description="Erythromycin biosynthesis protein CIII-like C-terminal" evidence="4">
    <location>
        <begin position="298"/>
        <end position="404"/>
    </location>
</feature>
<dbReference type="FunFam" id="3.40.50.2000:FF:000009">
    <property type="entry name" value="Sterol 3-beta-glucosyltransferase UGT80A2"/>
    <property type="match status" value="1"/>
</dbReference>
<dbReference type="Gene3D" id="3.40.50.2000">
    <property type="entry name" value="Glycogen Phosphorylase B"/>
    <property type="match status" value="2"/>
</dbReference>